<gene>
    <name evidence="2" type="ORF">PBY51_023323</name>
</gene>
<keyword evidence="3" id="KW-1185">Reference proteome</keyword>
<feature type="chain" id="PRO_5042917292" evidence="1">
    <location>
        <begin position="16"/>
        <end position="108"/>
    </location>
</feature>
<reference evidence="2 3" key="2">
    <citation type="journal article" date="2023" name="Mol. Biol. Evol.">
        <title>Genomics of Secondarily Temperate Adaptation in the Only Non-Antarctic Icefish.</title>
        <authorList>
            <person name="Rivera-Colon A.G."/>
            <person name="Rayamajhi N."/>
            <person name="Minhas B.F."/>
            <person name="Madrigal G."/>
            <person name="Bilyk K.T."/>
            <person name="Yoon V."/>
            <person name="Hune M."/>
            <person name="Gregory S."/>
            <person name="Cheng C.H.C."/>
            <person name="Catchen J.M."/>
        </authorList>
    </citation>
    <scope>NUCLEOTIDE SEQUENCE [LARGE SCALE GENOMIC DNA]</scope>
    <source>
        <strain evidence="2">JMC-PN-2008</strain>
    </source>
</reference>
<organism evidence="2 3">
    <name type="scientific">Eleginops maclovinus</name>
    <name type="common">Patagonian blennie</name>
    <name type="synonym">Eleginus maclovinus</name>
    <dbReference type="NCBI Taxonomy" id="56733"/>
    <lineage>
        <taxon>Eukaryota</taxon>
        <taxon>Metazoa</taxon>
        <taxon>Chordata</taxon>
        <taxon>Craniata</taxon>
        <taxon>Vertebrata</taxon>
        <taxon>Euteleostomi</taxon>
        <taxon>Actinopterygii</taxon>
        <taxon>Neopterygii</taxon>
        <taxon>Teleostei</taxon>
        <taxon>Neoteleostei</taxon>
        <taxon>Acanthomorphata</taxon>
        <taxon>Eupercaria</taxon>
        <taxon>Perciformes</taxon>
        <taxon>Notothenioidei</taxon>
        <taxon>Eleginopidae</taxon>
        <taxon>Eleginops</taxon>
    </lineage>
</organism>
<evidence type="ECO:0000256" key="1">
    <source>
        <dbReference type="SAM" id="SignalP"/>
    </source>
</evidence>
<feature type="signal peptide" evidence="1">
    <location>
        <begin position="1"/>
        <end position="15"/>
    </location>
</feature>
<accession>A0AAN7WZR4</accession>
<comment type="caution">
    <text evidence="2">The sequence shown here is derived from an EMBL/GenBank/DDBJ whole genome shotgun (WGS) entry which is preliminary data.</text>
</comment>
<evidence type="ECO:0000313" key="2">
    <source>
        <dbReference type="EMBL" id="KAK5851796.1"/>
    </source>
</evidence>
<evidence type="ECO:0000313" key="3">
    <source>
        <dbReference type="Proteomes" id="UP001346869"/>
    </source>
</evidence>
<protein>
    <submittedName>
        <fullName evidence="2">Uncharacterized protein</fullName>
    </submittedName>
</protein>
<proteinExistence type="predicted"/>
<reference evidence="2 3" key="1">
    <citation type="journal article" date="2023" name="Genes (Basel)">
        <title>Chromosome-Level Genome Assembly and Circadian Gene Repertoire of the Patagonia Blennie Eleginops maclovinus-The Closest Ancestral Proxy of Antarctic Cryonotothenioids.</title>
        <authorList>
            <person name="Cheng C.C."/>
            <person name="Rivera-Colon A.G."/>
            <person name="Minhas B.F."/>
            <person name="Wilson L."/>
            <person name="Rayamajhi N."/>
            <person name="Vargas-Chacoff L."/>
            <person name="Catchen J.M."/>
        </authorList>
    </citation>
    <scope>NUCLEOTIDE SEQUENCE [LARGE SCALE GENOMIC DNA]</scope>
    <source>
        <strain evidence="2">JMC-PN-2008</strain>
    </source>
</reference>
<dbReference type="EMBL" id="JAUZQC010000021">
    <property type="protein sequence ID" value="KAK5851796.1"/>
    <property type="molecule type" value="Genomic_DNA"/>
</dbReference>
<dbReference type="Proteomes" id="UP001346869">
    <property type="component" value="Unassembled WGS sequence"/>
</dbReference>
<dbReference type="AlphaFoldDB" id="A0AAN7WZR4"/>
<name>A0AAN7WZR4_ELEMC</name>
<sequence>MLFLSPSWIKTLALAQQVISYQQSTPFTTPMCAQPSEVTVRTADFTHLLMPSNLYHNRTICSRVYVAVGWCLSLLPEQFLAVVFGVPSDSSNRQLQRLGNSRVKVVAV</sequence>
<keyword evidence="1" id="KW-0732">Signal</keyword>